<dbReference type="OrthoDB" id="10009520at2759"/>
<feature type="compositionally biased region" description="Low complexity" evidence="4">
    <location>
        <begin position="146"/>
        <end position="159"/>
    </location>
</feature>
<dbReference type="Proteomes" id="UP000567885">
    <property type="component" value="Unassembled WGS sequence"/>
</dbReference>
<comment type="caution">
    <text evidence="5">The sequence shown here is derived from an EMBL/GenBank/DDBJ whole genome shotgun (WGS) entry which is preliminary data.</text>
</comment>
<feature type="region of interest" description="Disordered" evidence="4">
    <location>
        <begin position="84"/>
        <end position="108"/>
    </location>
</feature>
<sequence>MDDSSDYALALSIAQAVETDGDLIAALLQEEEQAARDHAWAQRLVDDPRAVADAGGNAFTNHINEEELQVLRHFNVAEADTEVPEDGETAEGLLPSPIPQASPGVETTDTPDVEALAIPEAGSPAITATVIAVDEVSDGETLAGRDAGSPSTAATTAATEADETPGLEGLATLEDGSPAIDATGTDADVTSDVEALAIPEAGPPVVTATTTNIEGSSDIEGLEALTTPGAASTDITATATELDATSDVEAFVAPEAGFPTIIAPATATEVSAIPELDVSEAAPNDSTAGPSDTKKECISCSDDVPMSELFIFTSCCHSICHPCLAARLQATLRGESLFPFQCCNHEIAIEQGCHISDEIY</sequence>
<reference evidence="5 6" key="1">
    <citation type="submission" date="2020-05" db="EMBL/GenBank/DDBJ databases">
        <title>Identification and distribution of gene clusters putatively required for synthesis of sphingolipid metabolism inhibitors in phylogenetically diverse species of the filamentous fungus Fusarium.</title>
        <authorList>
            <person name="Kim H.-S."/>
            <person name="Busman M."/>
            <person name="Brown D.W."/>
            <person name="Divon H."/>
            <person name="Uhlig S."/>
            <person name="Proctor R.H."/>
        </authorList>
    </citation>
    <scope>NUCLEOTIDE SEQUENCE [LARGE SCALE GENOMIC DNA]</scope>
    <source>
        <strain evidence="5 6">NRRL 20693</strain>
    </source>
</reference>
<keyword evidence="6" id="KW-1185">Reference proteome</keyword>
<evidence type="ECO:0000313" key="5">
    <source>
        <dbReference type="EMBL" id="KAF5662735.1"/>
    </source>
</evidence>
<dbReference type="EMBL" id="JAAGWQ010000159">
    <property type="protein sequence ID" value="KAF5662735.1"/>
    <property type="molecule type" value="Genomic_DNA"/>
</dbReference>
<dbReference type="InterPro" id="IPR017907">
    <property type="entry name" value="Znf_RING_CS"/>
</dbReference>
<name>A0A8H5WL83_FUSHE</name>
<protein>
    <submittedName>
        <fullName evidence="5">Zinc C6HC-type</fullName>
    </submittedName>
</protein>
<evidence type="ECO:0000256" key="1">
    <source>
        <dbReference type="ARBA" id="ARBA00022723"/>
    </source>
</evidence>
<accession>A0A8H5WL83</accession>
<proteinExistence type="predicted"/>
<organism evidence="5 6">
    <name type="scientific">Fusarium heterosporum</name>
    <dbReference type="NCBI Taxonomy" id="42747"/>
    <lineage>
        <taxon>Eukaryota</taxon>
        <taxon>Fungi</taxon>
        <taxon>Dikarya</taxon>
        <taxon>Ascomycota</taxon>
        <taxon>Pezizomycotina</taxon>
        <taxon>Sordariomycetes</taxon>
        <taxon>Hypocreomycetidae</taxon>
        <taxon>Hypocreales</taxon>
        <taxon>Nectriaceae</taxon>
        <taxon>Fusarium</taxon>
        <taxon>Fusarium heterosporum species complex</taxon>
    </lineage>
</organism>
<evidence type="ECO:0000256" key="3">
    <source>
        <dbReference type="ARBA" id="ARBA00022833"/>
    </source>
</evidence>
<keyword evidence="3" id="KW-0862">Zinc</keyword>
<evidence type="ECO:0000256" key="2">
    <source>
        <dbReference type="ARBA" id="ARBA00022771"/>
    </source>
</evidence>
<keyword evidence="1" id="KW-0479">Metal-binding</keyword>
<feature type="region of interest" description="Disordered" evidence="4">
    <location>
        <begin position="140"/>
        <end position="185"/>
    </location>
</feature>
<dbReference type="PROSITE" id="PS00518">
    <property type="entry name" value="ZF_RING_1"/>
    <property type="match status" value="1"/>
</dbReference>
<dbReference type="GO" id="GO:0008270">
    <property type="term" value="F:zinc ion binding"/>
    <property type="evidence" value="ECO:0007669"/>
    <property type="project" value="UniProtKB-KW"/>
</dbReference>
<evidence type="ECO:0000313" key="6">
    <source>
        <dbReference type="Proteomes" id="UP000567885"/>
    </source>
</evidence>
<evidence type="ECO:0000256" key="4">
    <source>
        <dbReference type="SAM" id="MobiDB-lite"/>
    </source>
</evidence>
<dbReference type="AlphaFoldDB" id="A0A8H5WL83"/>
<gene>
    <name evidence="5" type="ORF">FHETE_7841</name>
</gene>
<keyword evidence="2" id="KW-0863">Zinc-finger</keyword>